<feature type="transmembrane region" description="Helical" evidence="2">
    <location>
        <begin position="6"/>
        <end position="31"/>
    </location>
</feature>
<evidence type="ECO:0000256" key="2">
    <source>
        <dbReference type="SAM" id="Phobius"/>
    </source>
</evidence>
<feature type="region of interest" description="Disordered" evidence="1">
    <location>
        <begin position="261"/>
        <end position="296"/>
    </location>
</feature>
<sequence>MADGIFIPIAHYVVGICLGLTLVVAASFAFIRGWRTSGIMSHRILYFVALFNCVYAQVKIVQMNGGSQDNHCGVAENLSVFFYHGSNSLQFVYYMVRYKEVYGGTWSLLFPAIVGVVYAAGIPMSIVLNETQIAPNGSCSVVHPRISSLLPLVTAFILSVYMMCMFLAPFVRQCLKSKAEQNSQLVFVARNLFVTNSIAITFNMFFNLSLITPLEQYAPLLSMVDLTINFLMVCLPYFLTRLCAPHGNSFRWTADNHYDETTHREHDESGSRNPSKYHQEIFHASPNSKTSDENGEVPLVLLNTRFQPNRGLDP</sequence>
<keyword evidence="4" id="KW-1185">Reference proteome</keyword>
<organism evidence="3 4">
    <name type="scientific">Basidiobolus ranarum</name>
    <dbReference type="NCBI Taxonomy" id="34480"/>
    <lineage>
        <taxon>Eukaryota</taxon>
        <taxon>Fungi</taxon>
        <taxon>Fungi incertae sedis</taxon>
        <taxon>Zoopagomycota</taxon>
        <taxon>Entomophthoromycotina</taxon>
        <taxon>Basidiobolomycetes</taxon>
        <taxon>Basidiobolales</taxon>
        <taxon>Basidiobolaceae</taxon>
        <taxon>Basidiobolus</taxon>
    </lineage>
</organism>
<dbReference type="Proteomes" id="UP001479436">
    <property type="component" value="Unassembled WGS sequence"/>
</dbReference>
<dbReference type="EMBL" id="JASJQH010007491">
    <property type="protein sequence ID" value="KAK9708349.1"/>
    <property type="molecule type" value="Genomic_DNA"/>
</dbReference>
<reference evidence="3 4" key="1">
    <citation type="submission" date="2023-04" db="EMBL/GenBank/DDBJ databases">
        <title>Genome of Basidiobolus ranarum AG-B5.</title>
        <authorList>
            <person name="Stajich J.E."/>
            <person name="Carter-House D."/>
            <person name="Gryganskyi A."/>
        </authorList>
    </citation>
    <scope>NUCLEOTIDE SEQUENCE [LARGE SCALE GENOMIC DNA]</scope>
    <source>
        <strain evidence="3 4">AG-B5</strain>
    </source>
</reference>
<proteinExistence type="predicted"/>
<accession>A0ABR2VWN6</accession>
<evidence type="ECO:0000313" key="4">
    <source>
        <dbReference type="Proteomes" id="UP001479436"/>
    </source>
</evidence>
<gene>
    <name evidence="3" type="ORF">K7432_009689</name>
</gene>
<keyword evidence="2" id="KW-1133">Transmembrane helix</keyword>
<feature type="transmembrane region" description="Helical" evidence="2">
    <location>
        <begin position="43"/>
        <end position="60"/>
    </location>
</feature>
<keyword evidence="2" id="KW-0812">Transmembrane</keyword>
<feature type="transmembrane region" description="Helical" evidence="2">
    <location>
        <begin position="192"/>
        <end position="211"/>
    </location>
</feature>
<keyword evidence="2" id="KW-0472">Membrane</keyword>
<evidence type="ECO:0000313" key="3">
    <source>
        <dbReference type="EMBL" id="KAK9708349.1"/>
    </source>
</evidence>
<evidence type="ECO:0000256" key="1">
    <source>
        <dbReference type="SAM" id="MobiDB-lite"/>
    </source>
</evidence>
<name>A0ABR2VWN6_9FUNG</name>
<protein>
    <submittedName>
        <fullName evidence="3">Uncharacterized protein</fullName>
    </submittedName>
</protein>
<feature type="transmembrane region" description="Helical" evidence="2">
    <location>
        <begin position="108"/>
        <end position="128"/>
    </location>
</feature>
<feature type="compositionally biased region" description="Basic and acidic residues" evidence="1">
    <location>
        <begin position="261"/>
        <end position="270"/>
    </location>
</feature>
<feature type="transmembrane region" description="Helical" evidence="2">
    <location>
        <begin position="217"/>
        <end position="239"/>
    </location>
</feature>
<feature type="transmembrane region" description="Helical" evidence="2">
    <location>
        <begin position="148"/>
        <end position="171"/>
    </location>
</feature>
<comment type="caution">
    <text evidence="3">The sequence shown here is derived from an EMBL/GenBank/DDBJ whole genome shotgun (WGS) entry which is preliminary data.</text>
</comment>